<reference evidence="2" key="1">
    <citation type="submission" date="2009-10" db="EMBL/GenBank/DDBJ databases">
        <title>Diversity of trophic interactions inside an arsenic-rich microbial ecosystem.</title>
        <authorList>
            <person name="Bertin P.N."/>
            <person name="Heinrich-Salmeron A."/>
            <person name="Pelletier E."/>
            <person name="Goulhen-Chollet F."/>
            <person name="Arsene-Ploetze F."/>
            <person name="Gallien S."/>
            <person name="Calteau A."/>
            <person name="Vallenet D."/>
            <person name="Casiot C."/>
            <person name="Chane-Woon-Ming B."/>
            <person name="Giloteaux L."/>
            <person name="Barakat M."/>
            <person name="Bonnefoy V."/>
            <person name="Bruneel O."/>
            <person name="Chandler M."/>
            <person name="Cleiss J."/>
            <person name="Duran R."/>
            <person name="Elbaz-Poulichet F."/>
            <person name="Fonknechten N."/>
            <person name="Lauga B."/>
            <person name="Mornico D."/>
            <person name="Ortet P."/>
            <person name="Schaeffer C."/>
            <person name="Siguier P."/>
            <person name="Alexander Thil Smith A."/>
            <person name="Van Dorsselaer A."/>
            <person name="Weissenbach J."/>
            <person name="Medigue C."/>
            <person name="Le Paslier D."/>
        </authorList>
    </citation>
    <scope>NUCLEOTIDE SEQUENCE</scope>
</reference>
<proteinExistence type="predicted"/>
<evidence type="ECO:0000313" key="2">
    <source>
        <dbReference type="EMBL" id="CBI01440.1"/>
    </source>
</evidence>
<name>E6Q2N0_9ZZZZ</name>
<dbReference type="PROSITE" id="PS51257">
    <property type="entry name" value="PROKAR_LIPOPROTEIN"/>
    <property type="match status" value="1"/>
</dbReference>
<gene>
    <name evidence="2" type="ORF">CARN4_0698</name>
</gene>
<evidence type="ECO:0008006" key="3">
    <source>
        <dbReference type="Google" id="ProtNLM"/>
    </source>
</evidence>
<feature type="compositionally biased region" description="Polar residues" evidence="1">
    <location>
        <begin position="40"/>
        <end position="50"/>
    </location>
</feature>
<organism evidence="2">
    <name type="scientific">mine drainage metagenome</name>
    <dbReference type="NCBI Taxonomy" id="410659"/>
    <lineage>
        <taxon>unclassified sequences</taxon>
        <taxon>metagenomes</taxon>
        <taxon>ecological metagenomes</taxon>
    </lineage>
</organism>
<protein>
    <recommendedName>
        <fullName evidence="3">Lipoprotein</fullName>
    </recommendedName>
</protein>
<feature type="region of interest" description="Disordered" evidence="1">
    <location>
        <begin position="38"/>
        <end position="63"/>
    </location>
</feature>
<dbReference type="EMBL" id="CABO01000018">
    <property type="protein sequence ID" value="CBI01440.1"/>
    <property type="molecule type" value="Genomic_DNA"/>
</dbReference>
<dbReference type="AlphaFoldDB" id="E6Q2N0"/>
<sequence>MNTRTFVPLPSSPTRLWSVALLAGLLLSACDGGAAGPTGWQASAPGSWSSAKHPGERLSATQRPFQGAPSDLATQILESVVLAPGGGKMLRTNAIRECPGAAGEMEFVRRSPPRRIVVFFSIRNNVSYEIRWSGTTNDAFPPEVLAFAESRLCRVI</sequence>
<comment type="caution">
    <text evidence="2">The sequence shown here is derived from an EMBL/GenBank/DDBJ whole genome shotgun (WGS) entry which is preliminary data.</text>
</comment>
<evidence type="ECO:0000256" key="1">
    <source>
        <dbReference type="SAM" id="MobiDB-lite"/>
    </source>
</evidence>
<accession>E6Q2N0</accession>